<name>A0A9P0NVE0_ACAOB</name>
<evidence type="ECO:0000259" key="1">
    <source>
        <dbReference type="Pfam" id="PF13843"/>
    </source>
</evidence>
<dbReference type="EMBL" id="CAKOFQ010006674">
    <property type="protein sequence ID" value="CAH1957866.1"/>
    <property type="molecule type" value="Genomic_DNA"/>
</dbReference>
<accession>A0A9P0NVE0</accession>
<dbReference type="InterPro" id="IPR029526">
    <property type="entry name" value="PGBD"/>
</dbReference>
<evidence type="ECO:0000313" key="3">
    <source>
        <dbReference type="Proteomes" id="UP001152888"/>
    </source>
</evidence>
<dbReference type="Proteomes" id="UP001152888">
    <property type="component" value="Unassembled WGS sequence"/>
</dbReference>
<comment type="caution">
    <text evidence="2">The sequence shown here is derived from an EMBL/GenBank/DDBJ whole genome shotgun (WGS) entry which is preliminary data.</text>
</comment>
<evidence type="ECO:0000313" key="2">
    <source>
        <dbReference type="EMBL" id="CAH1957866.1"/>
    </source>
</evidence>
<organism evidence="2 3">
    <name type="scientific">Acanthoscelides obtectus</name>
    <name type="common">Bean weevil</name>
    <name type="synonym">Bruchus obtectus</name>
    <dbReference type="NCBI Taxonomy" id="200917"/>
    <lineage>
        <taxon>Eukaryota</taxon>
        <taxon>Metazoa</taxon>
        <taxon>Ecdysozoa</taxon>
        <taxon>Arthropoda</taxon>
        <taxon>Hexapoda</taxon>
        <taxon>Insecta</taxon>
        <taxon>Pterygota</taxon>
        <taxon>Neoptera</taxon>
        <taxon>Endopterygota</taxon>
        <taxon>Coleoptera</taxon>
        <taxon>Polyphaga</taxon>
        <taxon>Cucujiformia</taxon>
        <taxon>Chrysomeloidea</taxon>
        <taxon>Chrysomelidae</taxon>
        <taxon>Bruchinae</taxon>
        <taxon>Bruchini</taxon>
        <taxon>Acanthoscelides</taxon>
    </lineage>
</organism>
<dbReference type="AlphaFoldDB" id="A0A9P0NVE0"/>
<proteinExistence type="predicted"/>
<sequence>MVQHAKQFCRSSPEELLKELAQRRKLFLSNYQNPVTMGRVLRRRDEVACPQMVIEYNTHMGYVDKFDMLKSLYELNRKSHKWWHRIFFYFVDACIVNASILFRLRSKSNEFENISFGCIQGPHWRSSSFQTR</sequence>
<feature type="domain" description="PiggyBac transposable element-derived protein" evidence="1">
    <location>
        <begin position="23"/>
        <end position="98"/>
    </location>
</feature>
<protein>
    <recommendedName>
        <fullName evidence="1">PiggyBac transposable element-derived protein domain-containing protein</fullName>
    </recommendedName>
</protein>
<reference evidence="2" key="1">
    <citation type="submission" date="2022-03" db="EMBL/GenBank/DDBJ databases">
        <authorList>
            <person name="Sayadi A."/>
        </authorList>
    </citation>
    <scope>NUCLEOTIDE SEQUENCE</scope>
</reference>
<gene>
    <name evidence="2" type="ORF">ACAOBT_LOCUS2329</name>
</gene>
<dbReference type="Pfam" id="PF13843">
    <property type="entry name" value="DDE_Tnp_1_7"/>
    <property type="match status" value="1"/>
</dbReference>
<dbReference type="PANTHER" id="PTHR46599:SF3">
    <property type="entry name" value="PIGGYBAC TRANSPOSABLE ELEMENT-DERIVED PROTEIN 4"/>
    <property type="match status" value="1"/>
</dbReference>
<dbReference type="PANTHER" id="PTHR46599">
    <property type="entry name" value="PIGGYBAC TRANSPOSABLE ELEMENT-DERIVED PROTEIN 4"/>
    <property type="match status" value="1"/>
</dbReference>
<keyword evidence="3" id="KW-1185">Reference proteome</keyword>
<dbReference type="OrthoDB" id="6768848at2759"/>